<protein>
    <recommendedName>
        <fullName evidence="4">Lethal giant larvae (Lgl)-like C-terminal domain-containing protein</fullName>
    </recommendedName>
</protein>
<dbReference type="GO" id="GO:0045159">
    <property type="term" value="F:myosin II binding"/>
    <property type="evidence" value="ECO:0007669"/>
    <property type="project" value="TreeGrafter"/>
</dbReference>
<dbReference type="Gene3D" id="2.130.10.10">
    <property type="entry name" value="YVTN repeat-like/Quinoprotein amine dehydrogenase"/>
    <property type="match status" value="2"/>
</dbReference>
<organism evidence="5 6">
    <name type="scientific">Candida verbasci</name>
    <dbReference type="NCBI Taxonomy" id="1227364"/>
    <lineage>
        <taxon>Eukaryota</taxon>
        <taxon>Fungi</taxon>
        <taxon>Dikarya</taxon>
        <taxon>Ascomycota</taxon>
        <taxon>Saccharomycotina</taxon>
        <taxon>Pichiomycetes</taxon>
        <taxon>Debaryomycetaceae</taxon>
        <taxon>Candida/Lodderomyces clade</taxon>
        <taxon>Candida</taxon>
    </lineage>
</organism>
<dbReference type="GO" id="GO:0005096">
    <property type="term" value="F:GTPase activator activity"/>
    <property type="evidence" value="ECO:0007669"/>
    <property type="project" value="TreeGrafter"/>
</dbReference>
<dbReference type="InterPro" id="IPR001680">
    <property type="entry name" value="WD40_rpt"/>
</dbReference>
<feature type="compositionally biased region" description="Polar residues" evidence="3">
    <location>
        <begin position="1013"/>
        <end position="1022"/>
    </location>
</feature>
<dbReference type="Pfam" id="PF08596">
    <property type="entry name" value="Lgl_C"/>
    <property type="match status" value="1"/>
</dbReference>
<dbReference type="EMBL" id="CANTUO010000007">
    <property type="protein sequence ID" value="CAI5760788.1"/>
    <property type="molecule type" value="Genomic_DNA"/>
</dbReference>
<dbReference type="InterPro" id="IPR015943">
    <property type="entry name" value="WD40/YVTN_repeat-like_dom_sf"/>
</dbReference>
<comment type="caution">
    <text evidence="5">The sequence shown here is derived from an EMBL/GenBank/DDBJ whole genome shotgun (WGS) entry which is preliminary data.</text>
</comment>
<gene>
    <name evidence="5" type="ORF">CANVERA_P5296</name>
</gene>
<dbReference type="SUPFAM" id="SSF82171">
    <property type="entry name" value="DPP6 N-terminal domain-like"/>
    <property type="match status" value="1"/>
</dbReference>
<dbReference type="InterPro" id="IPR036322">
    <property type="entry name" value="WD40_repeat_dom_sf"/>
</dbReference>
<evidence type="ECO:0000259" key="4">
    <source>
        <dbReference type="Pfam" id="PF08596"/>
    </source>
</evidence>
<keyword evidence="6" id="KW-1185">Reference proteome</keyword>
<evidence type="ECO:0000256" key="1">
    <source>
        <dbReference type="ARBA" id="ARBA00008070"/>
    </source>
</evidence>
<feature type="compositionally biased region" description="Polar residues" evidence="3">
    <location>
        <begin position="973"/>
        <end position="1006"/>
    </location>
</feature>
<dbReference type="GO" id="GO:0019905">
    <property type="term" value="F:syntaxin binding"/>
    <property type="evidence" value="ECO:0007669"/>
    <property type="project" value="TreeGrafter"/>
</dbReference>
<feature type="region of interest" description="Disordered" evidence="3">
    <location>
        <begin position="959"/>
        <end position="1022"/>
    </location>
</feature>
<dbReference type="GO" id="GO:0006893">
    <property type="term" value="P:Golgi to plasma membrane transport"/>
    <property type="evidence" value="ECO:0007669"/>
    <property type="project" value="TreeGrafter"/>
</dbReference>
<dbReference type="AlphaFoldDB" id="A0A9W4U110"/>
<evidence type="ECO:0000256" key="3">
    <source>
        <dbReference type="SAM" id="MobiDB-lite"/>
    </source>
</evidence>
<proteinExistence type="inferred from homology"/>
<dbReference type="Proteomes" id="UP001152885">
    <property type="component" value="Unassembled WGS sequence"/>
</dbReference>
<name>A0A9W4U110_9ASCO</name>
<dbReference type="GO" id="GO:0005737">
    <property type="term" value="C:cytoplasm"/>
    <property type="evidence" value="ECO:0007669"/>
    <property type="project" value="TreeGrafter"/>
</dbReference>
<feature type="domain" description="Lethal giant larvae (Lgl)-like C-terminal" evidence="4">
    <location>
        <begin position="555"/>
        <end position="967"/>
    </location>
</feature>
<accession>A0A9W4U110</accession>
<evidence type="ECO:0000256" key="2">
    <source>
        <dbReference type="ARBA" id="ARBA00022483"/>
    </source>
</evidence>
<dbReference type="PANTHER" id="PTHR10241:SF25">
    <property type="entry name" value="TOMOSYN, ISOFORM C"/>
    <property type="match status" value="1"/>
</dbReference>
<dbReference type="GO" id="GO:0006887">
    <property type="term" value="P:exocytosis"/>
    <property type="evidence" value="ECO:0007669"/>
    <property type="project" value="UniProtKB-KW"/>
</dbReference>
<dbReference type="GO" id="GO:0005886">
    <property type="term" value="C:plasma membrane"/>
    <property type="evidence" value="ECO:0007669"/>
    <property type="project" value="TreeGrafter"/>
</dbReference>
<comment type="similarity">
    <text evidence="1">Belongs to the WD repeat L(2)GL family.</text>
</comment>
<evidence type="ECO:0000313" key="5">
    <source>
        <dbReference type="EMBL" id="CAI5760788.1"/>
    </source>
</evidence>
<dbReference type="SMART" id="SM00320">
    <property type="entry name" value="WD40"/>
    <property type="match status" value="3"/>
</dbReference>
<dbReference type="OrthoDB" id="19944at2759"/>
<dbReference type="PANTHER" id="PTHR10241">
    <property type="entry name" value="LETHAL 2 GIANT LARVAE PROTEIN"/>
    <property type="match status" value="1"/>
</dbReference>
<reference evidence="5" key="1">
    <citation type="submission" date="2022-12" db="EMBL/GenBank/DDBJ databases">
        <authorList>
            <person name="Brejova B."/>
        </authorList>
    </citation>
    <scope>NUCLEOTIDE SEQUENCE</scope>
</reference>
<evidence type="ECO:0000313" key="6">
    <source>
        <dbReference type="Proteomes" id="UP001152885"/>
    </source>
</evidence>
<dbReference type="InterPro" id="IPR013905">
    <property type="entry name" value="Lgl_C_dom"/>
</dbReference>
<sequence length="1072" mass="118601">MFSKFKSKKPPLSLNSVSNAIKSHGNKNLSPDDSAVNYKNFDIRLINQLGIPKNSIVAVAYDPVQSLLAISTKNNDVRVYGQLNVEVVFEFNLKHPITYLKVVKGVYLACASPGSGLTILSLYSKKIIGTFSFPGSVTAAEADPSLDFLIFGLANGSIIFYDIDRCNLTPFRIDNLQKKVMPKEKLSSVISIEWHPRDIGTLLIGYNQCAIVYSLVTNEIKSVLVYQLSKDHRAFQYSQHILNNGKKKVFGKSKDIIVDLKEAHYHPNGLHAVTIHVDNSIVFWDIASGSILEARTIFETGIHKPGPSLEIPELFNPIETVKWVCADDPEDTKLIISGGDINTNCLHILDFGYTLKYSITSLQKQGEFYANPQQGQRIIPISFYLNKTNEIERITRIVPITENGSPYFHNGHDPTYLLLISNLGQVYIVSFNQGSSDIGSTILPTSLSFINPPLSVMEVQQVFRMDWYSIMSHRVSQGVTSRTKTLLYGGAPVSLTGVSKSIGHNDSVRNILITGHENALIRFSDVTKGEQSDIESVVQVSLKETLYDYGDLKSLRVTFVSCSFENRELLVGLANGEVVICKFGKNNVRNHGIHTSKDYSECLIQHENGDAKLLDISSRISGSVTSSSAFLPVNLLQLNVPEEISFMKMSNVGFGAIGFKSGRLIICDISRGPAIIYNQNIKDNLVSIQNSCHITCMEFSIMENAYDGYSSILLFVGTNGGGNFLVFKIQPMGNGGFEVVFVEKTTHLNHRSSDDNQENSNISQIIPINALDGSLAIANMTNFNKLSHGIKIPGFILVCSNKDVRILRTSKQKLAHKVIDDTCIKSAIINYREKGILLAILTKTGFIKFCSLPTLSDLFNIKIPKEIFNKLTNSFESNLSNQSDFLSSGELFVRNSKTESIYLSIYEKGKRESKNDDNLTDALFNENAIIPPRPSASALSWAKGDISYVSLQDLSLLIAGPNRKPPKHKESEISYNISPEANPQVNYGRKSQSPTNNLESSTSSPYKQPVRKAQTQTSFGSKGFLNSLSSGLQGMEESVHEGLNSIGQSVNEGYENQKKDLYNSAIKSKFGF</sequence>
<dbReference type="SUPFAM" id="SSF50978">
    <property type="entry name" value="WD40 repeat-like"/>
    <property type="match status" value="1"/>
</dbReference>
<keyword evidence="2" id="KW-0268">Exocytosis</keyword>